<dbReference type="NCBIfam" id="NF005111">
    <property type="entry name" value="PRK06545.2-3"/>
    <property type="match status" value="1"/>
</dbReference>
<gene>
    <name evidence="6" type="ORF">N1032_20990</name>
</gene>
<feature type="domain" description="Prephenate/arogenate dehydrogenase" evidence="5">
    <location>
        <begin position="8"/>
        <end position="286"/>
    </location>
</feature>
<dbReference type="PANTHER" id="PTHR21363:SF0">
    <property type="entry name" value="PREPHENATE DEHYDROGENASE [NADP(+)]"/>
    <property type="match status" value="1"/>
</dbReference>
<dbReference type="NCBIfam" id="NF005112">
    <property type="entry name" value="PRK06545.2-4"/>
    <property type="match status" value="1"/>
</dbReference>
<dbReference type="EMBL" id="JANLCJ010000013">
    <property type="protein sequence ID" value="MCS5736219.1"/>
    <property type="molecule type" value="Genomic_DNA"/>
</dbReference>
<keyword evidence="2 6" id="KW-0560">Oxidoreductase</keyword>
<evidence type="ECO:0000313" key="7">
    <source>
        <dbReference type="Proteomes" id="UP001165586"/>
    </source>
</evidence>
<comment type="caution">
    <text evidence="6">The sequence shown here is derived from an EMBL/GenBank/DDBJ whole genome shotgun (WGS) entry which is preliminary data.</text>
</comment>
<name>A0ABT2H8G5_9MICO</name>
<sequence length="379" mass="38730">MVESRLTGPVRVVGVGLLGTSIALGLRARGVDVILSDASPTNVSIAIDYGAGRSATDGDDPQLVVVCVPPDVTASVIVRELSAYPRSVVTDVASVKKPILDAVIAAGGDITRYVGSHPLAGREKGGPMAGRADLFLGRPWVVAGHEAISYQTASAVDDLILDLGATLVEMTADEHDSSVALVSHAPQVISTLMARRLVSAPEAAVALAGGGLRDVTRIAASDPALWVQILGANATPTAEVLRGVRDDLDDVIAALEAAAAPAAATAAATDAAGPSTAPATSWRLTLAHTLDGGNAGVARIPGKHGQDKRYAQLVVMVDDAPGELARLLTEMGEEGVNLEDLRLEHSPGAQIGLAEIAVLPEAVEKLTVALAARGWRIAG</sequence>
<dbReference type="InterPro" id="IPR008927">
    <property type="entry name" value="6-PGluconate_DH-like_C_sf"/>
</dbReference>
<evidence type="ECO:0000256" key="1">
    <source>
        <dbReference type="ARBA" id="ARBA00007964"/>
    </source>
</evidence>
<protein>
    <submittedName>
        <fullName evidence="6">Prephenate dehydrogenase</fullName>
        <ecNumber evidence="6">1.3.1.12</ecNumber>
    </submittedName>
</protein>
<evidence type="ECO:0000259" key="5">
    <source>
        <dbReference type="PROSITE" id="PS51176"/>
    </source>
</evidence>
<evidence type="ECO:0000256" key="3">
    <source>
        <dbReference type="ARBA" id="ARBA00023141"/>
    </source>
</evidence>
<evidence type="ECO:0000256" key="2">
    <source>
        <dbReference type="ARBA" id="ARBA00023002"/>
    </source>
</evidence>
<keyword evidence="7" id="KW-1185">Reference proteome</keyword>
<dbReference type="PROSITE" id="PS51176">
    <property type="entry name" value="PDH_ADH"/>
    <property type="match status" value="1"/>
</dbReference>
<dbReference type="InterPro" id="IPR036291">
    <property type="entry name" value="NAD(P)-bd_dom_sf"/>
</dbReference>
<dbReference type="Gene3D" id="3.40.50.720">
    <property type="entry name" value="NAD(P)-binding Rossmann-like Domain"/>
    <property type="match status" value="1"/>
</dbReference>
<dbReference type="RefSeq" id="WP_259542052.1">
    <property type="nucleotide sequence ID" value="NZ_JANLCJ010000013.1"/>
</dbReference>
<dbReference type="SUPFAM" id="SSF48179">
    <property type="entry name" value="6-phosphogluconate dehydrogenase C-terminal domain-like"/>
    <property type="match status" value="1"/>
</dbReference>
<comment type="similarity">
    <text evidence="1">Belongs to the prephenate/arogenate dehydrogenase family.</text>
</comment>
<dbReference type="GO" id="GO:0008977">
    <property type="term" value="F:prephenate dehydrogenase (NAD+) activity"/>
    <property type="evidence" value="ECO:0007669"/>
    <property type="project" value="UniProtKB-EC"/>
</dbReference>
<accession>A0ABT2H8G5</accession>
<dbReference type="EC" id="1.3.1.12" evidence="6"/>
<dbReference type="Pfam" id="PF20463">
    <property type="entry name" value="PDH_C"/>
    <property type="match status" value="1"/>
</dbReference>
<dbReference type="InterPro" id="IPR046825">
    <property type="entry name" value="PDH_C"/>
</dbReference>
<reference evidence="6" key="1">
    <citation type="submission" date="2022-08" db="EMBL/GenBank/DDBJ databases">
        <authorList>
            <person name="Deng Y."/>
            <person name="Han X.-F."/>
            <person name="Zhang Y.-Q."/>
        </authorList>
    </citation>
    <scope>NUCLEOTIDE SEQUENCE</scope>
    <source>
        <strain evidence="6">CPCC 203386</strain>
    </source>
</reference>
<evidence type="ECO:0000256" key="4">
    <source>
        <dbReference type="ARBA" id="ARBA00029440"/>
    </source>
</evidence>
<dbReference type="SUPFAM" id="SSF55021">
    <property type="entry name" value="ACT-like"/>
    <property type="match status" value="1"/>
</dbReference>
<dbReference type="Proteomes" id="UP001165586">
    <property type="component" value="Unassembled WGS sequence"/>
</dbReference>
<dbReference type="InterPro" id="IPR045865">
    <property type="entry name" value="ACT-like_dom_sf"/>
</dbReference>
<dbReference type="Gene3D" id="1.10.3660.10">
    <property type="entry name" value="6-phosphogluconate dehydrogenase C-terminal like domain"/>
    <property type="match status" value="1"/>
</dbReference>
<dbReference type="SUPFAM" id="SSF51735">
    <property type="entry name" value="NAD(P)-binding Rossmann-fold domains"/>
    <property type="match status" value="1"/>
</dbReference>
<dbReference type="Pfam" id="PF02153">
    <property type="entry name" value="PDH_N"/>
    <property type="match status" value="1"/>
</dbReference>
<dbReference type="PANTHER" id="PTHR21363">
    <property type="entry name" value="PREPHENATE DEHYDROGENASE"/>
    <property type="match status" value="1"/>
</dbReference>
<evidence type="ECO:0000313" key="6">
    <source>
        <dbReference type="EMBL" id="MCS5736219.1"/>
    </source>
</evidence>
<organism evidence="6 7">
    <name type="scientific">Herbiconiux daphne</name>
    <dbReference type="NCBI Taxonomy" id="2970914"/>
    <lineage>
        <taxon>Bacteria</taxon>
        <taxon>Bacillati</taxon>
        <taxon>Actinomycetota</taxon>
        <taxon>Actinomycetes</taxon>
        <taxon>Micrococcales</taxon>
        <taxon>Microbacteriaceae</taxon>
        <taxon>Herbiconiux</taxon>
    </lineage>
</organism>
<dbReference type="InterPro" id="IPR050812">
    <property type="entry name" value="Preph/Arog_dehydrog"/>
</dbReference>
<dbReference type="InterPro" id="IPR003099">
    <property type="entry name" value="Prephen_DH"/>
</dbReference>
<keyword evidence="3" id="KW-0057">Aromatic amino acid biosynthesis</keyword>
<dbReference type="InterPro" id="IPR046826">
    <property type="entry name" value="PDH_N"/>
</dbReference>
<comment type="pathway">
    <text evidence="4">Amino-acid biosynthesis.</text>
</comment>
<keyword evidence="3" id="KW-0028">Amino-acid biosynthesis</keyword>
<proteinExistence type="inferred from homology"/>